<dbReference type="Pfam" id="PF02458">
    <property type="entry name" value="Transferase"/>
    <property type="match status" value="1"/>
</dbReference>
<dbReference type="GO" id="GO:0016747">
    <property type="term" value="F:acyltransferase activity, transferring groups other than amino-acyl groups"/>
    <property type="evidence" value="ECO:0007669"/>
    <property type="project" value="TreeGrafter"/>
</dbReference>
<evidence type="ECO:0000313" key="5">
    <source>
        <dbReference type="Proteomes" id="UP001140949"/>
    </source>
</evidence>
<dbReference type="AlphaFoldDB" id="A0AAX6HYH7"/>
<dbReference type="Proteomes" id="UP001140949">
    <property type="component" value="Unassembled WGS sequence"/>
</dbReference>
<dbReference type="PANTHER" id="PTHR31642:SF160">
    <property type="entry name" value="HXXXD-TYPE ACYL-TRANSFERASE FAMILY PROTEIN"/>
    <property type="match status" value="1"/>
</dbReference>
<protein>
    <submittedName>
        <fullName evidence="4">Transferase</fullName>
    </submittedName>
</protein>
<keyword evidence="3" id="KW-0012">Acyltransferase</keyword>
<evidence type="ECO:0000256" key="1">
    <source>
        <dbReference type="ARBA" id="ARBA00009861"/>
    </source>
</evidence>
<dbReference type="EMBL" id="JANAVB010006199">
    <property type="protein sequence ID" value="KAJ6845544.1"/>
    <property type="molecule type" value="Genomic_DNA"/>
</dbReference>
<dbReference type="Gene3D" id="3.30.559.10">
    <property type="entry name" value="Chloramphenicol acetyltransferase-like domain"/>
    <property type="match status" value="2"/>
</dbReference>
<name>A0AAX6HYH7_IRIPA</name>
<accession>A0AAX6HYH7</accession>
<dbReference type="PANTHER" id="PTHR31642">
    <property type="entry name" value="TRICHOTHECENE 3-O-ACETYLTRANSFERASE"/>
    <property type="match status" value="1"/>
</dbReference>
<proteinExistence type="inferred from homology"/>
<organism evidence="4 5">
    <name type="scientific">Iris pallida</name>
    <name type="common">Sweet iris</name>
    <dbReference type="NCBI Taxonomy" id="29817"/>
    <lineage>
        <taxon>Eukaryota</taxon>
        <taxon>Viridiplantae</taxon>
        <taxon>Streptophyta</taxon>
        <taxon>Embryophyta</taxon>
        <taxon>Tracheophyta</taxon>
        <taxon>Spermatophyta</taxon>
        <taxon>Magnoliopsida</taxon>
        <taxon>Liliopsida</taxon>
        <taxon>Asparagales</taxon>
        <taxon>Iridaceae</taxon>
        <taxon>Iridoideae</taxon>
        <taxon>Irideae</taxon>
        <taxon>Iris</taxon>
    </lineage>
</organism>
<gene>
    <name evidence="4" type="ORF">M6B38_287475</name>
</gene>
<evidence type="ECO:0000256" key="3">
    <source>
        <dbReference type="ARBA" id="ARBA00023315"/>
    </source>
</evidence>
<sequence length="457" mass="48950">MSVDKLVLPHEPELALSVVSESVVGIDGPNAEPYILPLSGFDRLVRGYPVTVLYVYSTNPSSSSSSSVFDAIKSALPKALDQFFPFAGTVARYSPNGEVICNNAGARLLEASANFPLSRLNFYDLDGTTKNTLLPASADHLLNVQVTRYTCGGFSVSWTFDHQVTDAYGFSRLVASLCDAARAGQPPSAPVSHERSFLLRPRSPPAFGALVDRTFTALTDAELLDLPQTGVTSRHLYFVEGPTLERLRAEASSGSKRTRTEALAAYIWKVMATTIDDDESGGASCRLGVIVDGRTRMGEDMSGFVGNVLSMAVREESVRGLKERSLAEVAACVSAAIREVANEDHFLDVVDWVECHGQGKKAAAEIAFGRGAPAVVVNSTHHIPTMSADFGFGRPSLGVMLPTLGWYGPGYVTMAATGRSDGSLFVSLIVRPELAAALESDTDCILRPINLDHLQLS</sequence>
<comment type="similarity">
    <text evidence="1">Belongs to the plant acyltransferase family.</text>
</comment>
<evidence type="ECO:0000256" key="2">
    <source>
        <dbReference type="ARBA" id="ARBA00022679"/>
    </source>
</evidence>
<evidence type="ECO:0000313" key="4">
    <source>
        <dbReference type="EMBL" id="KAJ6845544.1"/>
    </source>
</evidence>
<reference evidence="4" key="2">
    <citation type="submission" date="2023-04" db="EMBL/GenBank/DDBJ databases">
        <authorList>
            <person name="Bruccoleri R.E."/>
            <person name="Oakeley E.J."/>
            <person name="Faust A.-M."/>
            <person name="Dessus-Babus S."/>
            <person name="Altorfer M."/>
            <person name="Burckhardt D."/>
            <person name="Oertli M."/>
            <person name="Naumann U."/>
            <person name="Petersen F."/>
            <person name="Wong J."/>
        </authorList>
    </citation>
    <scope>NUCLEOTIDE SEQUENCE</scope>
    <source>
        <strain evidence="4">GSM-AAB239-AS_SAM_17_03QT</strain>
        <tissue evidence="4">Leaf</tissue>
    </source>
</reference>
<keyword evidence="2 4" id="KW-0808">Transferase</keyword>
<dbReference type="InterPro" id="IPR023213">
    <property type="entry name" value="CAT-like_dom_sf"/>
</dbReference>
<dbReference type="InterPro" id="IPR050317">
    <property type="entry name" value="Plant_Fungal_Acyltransferase"/>
</dbReference>
<keyword evidence="5" id="KW-1185">Reference proteome</keyword>
<comment type="caution">
    <text evidence="4">The sequence shown here is derived from an EMBL/GenBank/DDBJ whole genome shotgun (WGS) entry which is preliminary data.</text>
</comment>
<reference evidence="4" key="1">
    <citation type="journal article" date="2023" name="GigaByte">
        <title>Genome assembly of the bearded iris, Iris pallida Lam.</title>
        <authorList>
            <person name="Bruccoleri R.E."/>
            <person name="Oakeley E.J."/>
            <person name="Faust A.M.E."/>
            <person name="Altorfer M."/>
            <person name="Dessus-Babus S."/>
            <person name="Burckhardt D."/>
            <person name="Oertli M."/>
            <person name="Naumann U."/>
            <person name="Petersen F."/>
            <person name="Wong J."/>
        </authorList>
    </citation>
    <scope>NUCLEOTIDE SEQUENCE</scope>
    <source>
        <strain evidence="4">GSM-AAB239-AS_SAM_17_03QT</strain>
    </source>
</reference>